<feature type="signal peptide" evidence="1">
    <location>
        <begin position="1"/>
        <end position="19"/>
    </location>
</feature>
<feature type="chain" id="PRO_5021332115" description="Phosphate starvation-inducible protein PsiF" evidence="1">
    <location>
        <begin position="20"/>
        <end position="71"/>
    </location>
</feature>
<organism evidence="2 3">
    <name type="scientific">Hymenobacter elongatus</name>
    <dbReference type="NCBI Taxonomy" id="877208"/>
    <lineage>
        <taxon>Bacteria</taxon>
        <taxon>Pseudomonadati</taxon>
        <taxon>Bacteroidota</taxon>
        <taxon>Cytophagia</taxon>
        <taxon>Cytophagales</taxon>
        <taxon>Hymenobacteraceae</taxon>
        <taxon>Hymenobacter</taxon>
    </lineage>
</organism>
<keyword evidence="3" id="KW-1185">Reference proteome</keyword>
<dbReference type="OrthoDB" id="887058at2"/>
<accession>A0A4Z0PG01</accession>
<evidence type="ECO:0008006" key="4">
    <source>
        <dbReference type="Google" id="ProtNLM"/>
    </source>
</evidence>
<dbReference type="EMBL" id="SRLD01000046">
    <property type="protein sequence ID" value="TGE13933.1"/>
    <property type="molecule type" value="Genomic_DNA"/>
</dbReference>
<protein>
    <recommendedName>
        <fullName evidence="4">Phosphate starvation-inducible protein PsiF</fullName>
    </recommendedName>
</protein>
<reference evidence="2 3" key="1">
    <citation type="submission" date="2019-04" db="EMBL/GenBank/DDBJ databases">
        <authorList>
            <person name="Feng G."/>
            <person name="Zhang J."/>
            <person name="Zhu H."/>
        </authorList>
    </citation>
    <scope>NUCLEOTIDE SEQUENCE [LARGE SCALE GENOMIC DNA]</scope>
    <source>
        <strain evidence="2 3">JCM 17223</strain>
    </source>
</reference>
<evidence type="ECO:0000313" key="3">
    <source>
        <dbReference type="Proteomes" id="UP000297739"/>
    </source>
</evidence>
<name>A0A4Z0PG01_9BACT</name>
<gene>
    <name evidence="2" type="ORF">E5J99_18235</name>
</gene>
<keyword evidence="1" id="KW-0732">Signal</keyword>
<proteinExistence type="predicted"/>
<comment type="caution">
    <text evidence="2">The sequence shown here is derived from an EMBL/GenBank/DDBJ whole genome shotgun (WGS) entry which is preliminary data.</text>
</comment>
<dbReference type="Proteomes" id="UP000297739">
    <property type="component" value="Unassembled WGS sequence"/>
</dbReference>
<evidence type="ECO:0000256" key="1">
    <source>
        <dbReference type="SAM" id="SignalP"/>
    </source>
</evidence>
<evidence type="ECO:0000313" key="2">
    <source>
        <dbReference type="EMBL" id="TGE13933.1"/>
    </source>
</evidence>
<sequence>MKNALLALALFAFVGTAAANDGKDDKKGKKAAKSCSMAEKSSASCCMKKGGKTASVKPAETLPAAPATKSL</sequence>
<dbReference type="AlphaFoldDB" id="A0A4Z0PG01"/>
<dbReference type="RefSeq" id="WP_135499255.1">
    <property type="nucleotide sequence ID" value="NZ_SRLD01000046.1"/>
</dbReference>